<dbReference type="PANTHER" id="PTHR44591:SF3">
    <property type="entry name" value="RESPONSE REGULATORY DOMAIN-CONTAINING PROTEIN"/>
    <property type="match status" value="1"/>
</dbReference>
<dbReference type="InterPro" id="IPR001789">
    <property type="entry name" value="Sig_transdc_resp-reg_receiver"/>
</dbReference>
<dbReference type="SUPFAM" id="SSF52172">
    <property type="entry name" value="CheY-like"/>
    <property type="match status" value="1"/>
</dbReference>
<dbReference type="GO" id="GO:0000160">
    <property type="term" value="P:phosphorelay signal transduction system"/>
    <property type="evidence" value="ECO:0007669"/>
    <property type="project" value="InterPro"/>
</dbReference>
<dbReference type="InterPro" id="IPR011006">
    <property type="entry name" value="CheY-like_superfamily"/>
</dbReference>
<sequence>MEIKQKNKIRILLVDNDEMMRIYFQDVFWVHGDSNAYEINMVSSLEEAEKRIMNKDTKPDTIFLDIMMSNIKGKEGSPSVQLEKSVAFIEKIKKDKDLSSIKIIIYSSQKEKVIKNIFHKMGVDGYLIKGELMPKEIVDFTDKIHESNNKN</sequence>
<protein>
    <recommendedName>
        <fullName evidence="3">Response regulatory domain-containing protein</fullName>
    </recommendedName>
</protein>
<dbReference type="Gene3D" id="3.40.50.2300">
    <property type="match status" value="1"/>
</dbReference>
<organism evidence="4 5">
    <name type="scientific">Candidatus Nomurabacteria bacterium CG10_big_fil_rev_8_21_14_0_10_03_31_7</name>
    <dbReference type="NCBI Taxonomy" id="1974730"/>
    <lineage>
        <taxon>Bacteria</taxon>
        <taxon>Candidatus Nomuraibacteriota</taxon>
    </lineage>
</organism>
<dbReference type="InterPro" id="IPR050595">
    <property type="entry name" value="Bact_response_regulator"/>
</dbReference>
<feature type="modified residue" description="4-aspartylphosphate" evidence="2">
    <location>
        <position position="65"/>
    </location>
</feature>
<dbReference type="PROSITE" id="PS50110">
    <property type="entry name" value="RESPONSE_REGULATORY"/>
    <property type="match status" value="1"/>
</dbReference>
<evidence type="ECO:0000256" key="2">
    <source>
        <dbReference type="PROSITE-ProRule" id="PRU00169"/>
    </source>
</evidence>
<dbReference type="PANTHER" id="PTHR44591">
    <property type="entry name" value="STRESS RESPONSE REGULATOR PROTEIN 1"/>
    <property type="match status" value="1"/>
</dbReference>
<evidence type="ECO:0000313" key="4">
    <source>
        <dbReference type="EMBL" id="PIR68774.1"/>
    </source>
</evidence>
<evidence type="ECO:0000313" key="5">
    <source>
        <dbReference type="Proteomes" id="UP000228613"/>
    </source>
</evidence>
<reference evidence="5" key="1">
    <citation type="submission" date="2017-09" db="EMBL/GenBank/DDBJ databases">
        <title>Depth-based differentiation of microbial function through sediment-hosted aquifers and enrichment of novel symbionts in the deep terrestrial subsurface.</title>
        <authorList>
            <person name="Probst A.J."/>
            <person name="Ladd B."/>
            <person name="Jarett J.K."/>
            <person name="Geller-Mcgrath D.E."/>
            <person name="Sieber C.M.K."/>
            <person name="Emerson J.B."/>
            <person name="Anantharaman K."/>
            <person name="Thomas B.C."/>
            <person name="Malmstrom R."/>
            <person name="Stieglmeier M."/>
            <person name="Klingl A."/>
            <person name="Woyke T."/>
            <person name="Ryan C.M."/>
            <person name="Banfield J.F."/>
        </authorList>
    </citation>
    <scope>NUCLEOTIDE SEQUENCE [LARGE SCALE GENOMIC DNA]</scope>
</reference>
<dbReference type="EMBL" id="PFCP01000057">
    <property type="protein sequence ID" value="PIR68774.1"/>
    <property type="molecule type" value="Genomic_DNA"/>
</dbReference>
<dbReference type="AlphaFoldDB" id="A0A2J0JI04"/>
<gene>
    <name evidence="4" type="ORF">COU48_02225</name>
</gene>
<evidence type="ECO:0000259" key="3">
    <source>
        <dbReference type="PROSITE" id="PS50110"/>
    </source>
</evidence>
<evidence type="ECO:0000256" key="1">
    <source>
        <dbReference type="ARBA" id="ARBA00022553"/>
    </source>
</evidence>
<comment type="caution">
    <text evidence="4">The sequence shown here is derived from an EMBL/GenBank/DDBJ whole genome shotgun (WGS) entry which is preliminary data.</text>
</comment>
<name>A0A2J0JI04_9BACT</name>
<dbReference type="Pfam" id="PF00072">
    <property type="entry name" value="Response_reg"/>
    <property type="match status" value="1"/>
</dbReference>
<feature type="domain" description="Response regulatory" evidence="3">
    <location>
        <begin position="10"/>
        <end position="144"/>
    </location>
</feature>
<dbReference type="SMART" id="SM00448">
    <property type="entry name" value="REC"/>
    <property type="match status" value="1"/>
</dbReference>
<accession>A0A2J0JI04</accession>
<keyword evidence="1 2" id="KW-0597">Phosphoprotein</keyword>
<proteinExistence type="predicted"/>
<dbReference type="Proteomes" id="UP000228613">
    <property type="component" value="Unassembled WGS sequence"/>
</dbReference>